<keyword evidence="2" id="KW-1185">Reference proteome</keyword>
<protein>
    <submittedName>
        <fullName evidence="1">Alcohol dehydrogenase GroES domain protein</fullName>
    </submittedName>
</protein>
<dbReference type="Proteomes" id="UP000790709">
    <property type="component" value="Unassembled WGS sequence"/>
</dbReference>
<name>A0ACB8BQT3_9AGAM</name>
<sequence length="328" mass="34600">MAQETFASKISQSLNRVSSRNGICGSDVHIFQVPFVKVPTATTPDPLTGETLPITMGHEFSGTVVELGEGADGNKFPVGQNVIVEPIFSCMKASCGACTAGTRNLCPLVNCIGIGGFGGGLAEYITVDELLVHRLPDGIPLDIGAMLEPLAVSWHCVKRSEFKPNDTVLISGAGPIGLFLLKVLRRELAQEHGATLVVDPLSTDVVNATMKATDGLGVHIAFDAAGIQATMTAAVQSVRARGKVVNVASWEKPPQIDLNLCLLKEITILSSNTYTGDHPDMLEAVAAGRFAGLEGLITGKVALDDVVEKGFNALINDKDSHVKILIHP</sequence>
<organism evidence="1 2">
    <name type="scientific">Leucogyrophana mollusca</name>
    <dbReference type="NCBI Taxonomy" id="85980"/>
    <lineage>
        <taxon>Eukaryota</taxon>
        <taxon>Fungi</taxon>
        <taxon>Dikarya</taxon>
        <taxon>Basidiomycota</taxon>
        <taxon>Agaricomycotina</taxon>
        <taxon>Agaricomycetes</taxon>
        <taxon>Agaricomycetidae</taxon>
        <taxon>Boletales</taxon>
        <taxon>Boletales incertae sedis</taxon>
        <taxon>Leucogyrophana</taxon>
    </lineage>
</organism>
<gene>
    <name evidence="1" type="ORF">BV22DRAFT_1103331</name>
</gene>
<comment type="caution">
    <text evidence="1">The sequence shown here is derived from an EMBL/GenBank/DDBJ whole genome shotgun (WGS) entry which is preliminary data.</text>
</comment>
<dbReference type="EMBL" id="MU266358">
    <property type="protein sequence ID" value="KAH7928019.1"/>
    <property type="molecule type" value="Genomic_DNA"/>
</dbReference>
<reference evidence="1" key="1">
    <citation type="journal article" date="2021" name="New Phytol.">
        <title>Evolutionary innovations through gain and loss of genes in the ectomycorrhizal Boletales.</title>
        <authorList>
            <person name="Wu G."/>
            <person name="Miyauchi S."/>
            <person name="Morin E."/>
            <person name="Kuo A."/>
            <person name="Drula E."/>
            <person name="Varga T."/>
            <person name="Kohler A."/>
            <person name="Feng B."/>
            <person name="Cao Y."/>
            <person name="Lipzen A."/>
            <person name="Daum C."/>
            <person name="Hundley H."/>
            <person name="Pangilinan J."/>
            <person name="Johnson J."/>
            <person name="Barry K."/>
            <person name="LaButti K."/>
            <person name="Ng V."/>
            <person name="Ahrendt S."/>
            <person name="Min B."/>
            <person name="Choi I.G."/>
            <person name="Park H."/>
            <person name="Plett J.M."/>
            <person name="Magnuson J."/>
            <person name="Spatafora J.W."/>
            <person name="Nagy L.G."/>
            <person name="Henrissat B."/>
            <person name="Grigoriev I.V."/>
            <person name="Yang Z.L."/>
            <person name="Xu J."/>
            <person name="Martin F.M."/>
        </authorList>
    </citation>
    <scope>NUCLEOTIDE SEQUENCE</scope>
    <source>
        <strain evidence="1">KUC20120723A-06</strain>
    </source>
</reference>
<evidence type="ECO:0000313" key="1">
    <source>
        <dbReference type="EMBL" id="KAH7928019.1"/>
    </source>
</evidence>
<proteinExistence type="predicted"/>
<accession>A0ACB8BQT3</accession>
<evidence type="ECO:0000313" key="2">
    <source>
        <dbReference type="Proteomes" id="UP000790709"/>
    </source>
</evidence>